<dbReference type="OrthoDB" id="4587595at2759"/>
<protein>
    <submittedName>
        <fullName evidence="2">Uncharacterized protein</fullName>
    </submittedName>
</protein>
<keyword evidence="1" id="KW-0472">Membrane</keyword>
<dbReference type="STRING" id="100816.A0A175VTM2"/>
<keyword evidence="3" id="KW-1185">Reference proteome</keyword>
<evidence type="ECO:0000313" key="2">
    <source>
        <dbReference type="EMBL" id="KXX74868.1"/>
    </source>
</evidence>
<evidence type="ECO:0000313" key="3">
    <source>
        <dbReference type="Proteomes" id="UP000078237"/>
    </source>
</evidence>
<gene>
    <name evidence="2" type="ORF">MMYC01_208027</name>
</gene>
<proteinExistence type="predicted"/>
<dbReference type="Proteomes" id="UP000078237">
    <property type="component" value="Unassembled WGS sequence"/>
</dbReference>
<sequence>MDPFRSDANLEPRRSRLSLSVSKMTGTLFVTVLLLLSHTSPTSASGRTRQLPAAAHQRRAPEEHVILADCVDPATGVVSSQMAYYPGEPDALPAPEDTALVLTAPGQTARWANSNTSAVFTTGVRFIATLGPEVAEGGFAGTGNNGFDDNGGFRCWRWSHEGLYTTDEGLVCDGVYECDHRPLPATMPTDSATTAPASSGLPRDAIIGIVVGVVGAVLFVVAGCVVFWYCRRVRRDRAGLEAEVPKPAGNIAPVSVPSPLTEKTELPPATTLLREMDSRRGHVELANSSDRYELENQDVVRVAVEEEKQPAN</sequence>
<dbReference type="VEuPathDB" id="FungiDB:MMYC01_208027"/>
<dbReference type="AlphaFoldDB" id="A0A175VTM2"/>
<dbReference type="EMBL" id="LCTW02000314">
    <property type="protein sequence ID" value="KXX74868.1"/>
    <property type="molecule type" value="Genomic_DNA"/>
</dbReference>
<name>A0A175VTM2_9PEZI</name>
<comment type="caution">
    <text evidence="2">The sequence shown here is derived from an EMBL/GenBank/DDBJ whole genome shotgun (WGS) entry which is preliminary data.</text>
</comment>
<reference evidence="2 3" key="1">
    <citation type="journal article" date="2016" name="Genome Announc.">
        <title>Genome Sequence of Madurella mycetomatis mm55, Isolated from a Human Mycetoma Case in Sudan.</title>
        <authorList>
            <person name="Smit S."/>
            <person name="Derks M.F."/>
            <person name="Bervoets S."/>
            <person name="Fahal A."/>
            <person name="van Leeuwen W."/>
            <person name="van Belkum A."/>
            <person name="van de Sande W.W."/>
        </authorList>
    </citation>
    <scope>NUCLEOTIDE SEQUENCE [LARGE SCALE GENOMIC DNA]</scope>
    <source>
        <strain evidence="3">mm55</strain>
    </source>
</reference>
<evidence type="ECO:0000256" key="1">
    <source>
        <dbReference type="SAM" id="Phobius"/>
    </source>
</evidence>
<keyword evidence="1" id="KW-1133">Transmembrane helix</keyword>
<organism evidence="2 3">
    <name type="scientific">Madurella mycetomatis</name>
    <dbReference type="NCBI Taxonomy" id="100816"/>
    <lineage>
        <taxon>Eukaryota</taxon>
        <taxon>Fungi</taxon>
        <taxon>Dikarya</taxon>
        <taxon>Ascomycota</taxon>
        <taxon>Pezizomycotina</taxon>
        <taxon>Sordariomycetes</taxon>
        <taxon>Sordariomycetidae</taxon>
        <taxon>Sordariales</taxon>
        <taxon>Sordariales incertae sedis</taxon>
        <taxon>Madurella</taxon>
    </lineage>
</organism>
<feature type="transmembrane region" description="Helical" evidence="1">
    <location>
        <begin position="205"/>
        <end position="230"/>
    </location>
</feature>
<accession>A0A175VTM2</accession>
<keyword evidence="1" id="KW-0812">Transmembrane</keyword>